<feature type="region of interest" description="Disordered" evidence="7">
    <location>
        <begin position="26"/>
        <end position="45"/>
    </location>
</feature>
<keyword evidence="3" id="KW-0507">mRNA processing</keyword>
<dbReference type="InterPro" id="IPR030844">
    <property type="entry name" value="PAN3"/>
</dbReference>
<organism evidence="9 10">
    <name type="scientific">Smittium megazygosporum</name>
    <dbReference type="NCBI Taxonomy" id="133381"/>
    <lineage>
        <taxon>Eukaryota</taxon>
        <taxon>Fungi</taxon>
        <taxon>Fungi incertae sedis</taxon>
        <taxon>Zoopagomycota</taxon>
        <taxon>Kickxellomycotina</taxon>
        <taxon>Harpellomycetes</taxon>
        <taxon>Harpellales</taxon>
        <taxon>Legeriomycetaceae</taxon>
        <taxon>Smittium</taxon>
    </lineage>
</organism>
<dbReference type="SMART" id="SM00220">
    <property type="entry name" value="S_TKc"/>
    <property type="match status" value="1"/>
</dbReference>
<accession>A0A2T9ZD25</accession>
<dbReference type="Gene3D" id="1.10.510.10">
    <property type="entry name" value="Transferase(Phosphotransferase) domain 1"/>
    <property type="match status" value="1"/>
</dbReference>
<evidence type="ECO:0000256" key="3">
    <source>
        <dbReference type="ARBA" id="ARBA00022664"/>
    </source>
</evidence>
<dbReference type="STRING" id="133381.A0A2T9ZD25"/>
<proteinExistence type="predicted"/>
<dbReference type="Gene3D" id="1.10.287.3700">
    <property type="match status" value="1"/>
</dbReference>
<evidence type="ECO:0000256" key="5">
    <source>
        <dbReference type="ARBA" id="ARBA00022840"/>
    </source>
</evidence>
<evidence type="ECO:0000313" key="10">
    <source>
        <dbReference type="Proteomes" id="UP000245609"/>
    </source>
</evidence>
<evidence type="ECO:0000256" key="7">
    <source>
        <dbReference type="SAM" id="MobiDB-lite"/>
    </source>
</evidence>
<dbReference type="GO" id="GO:0008143">
    <property type="term" value="F:poly(A) binding"/>
    <property type="evidence" value="ECO:0007669"/>
    <property type="project" value="TreeGrafter"/>
</dbReference>
<dbReference type="InterPro" id="IPR011009">
    <property type="entry name" value="Kinase-like_dom_sf"/>
</dbReference>
<dbReference type="SUPFAM" id="SSF56112">
    <property type="entry name" value="Protein kinase-like (PK-like)"/>
    <property type="match status" value="1"/>
</dbReference>
<evidence type="ECO:0000256" key="4">
    <source>
        <dbReference type="ARBA" id="ARBA00022741"/>
    </source>
</evidence>
<evidence type="ECO:0000259" key="8">
    <source>
        <dbReference type="PROSITE" id="PS50011"/>
    </source>
</evidence>
<feature type="compositionally biased region" description="Low complexity" evidence="7">
    <location>
        <begin position="29"/>
        <end position="45"/>
    </location>
</feature>
<dbReference type="Pfam" id="PF18101">
    <property type="entry name" value="Pan3_CK"/>
    <property type="match status" value="1"/>
</dbReference>
<evidence type="ECO:0000256" key="6">
    <source>
        <dbReference type="ARBA" id="ARBA00023054"/>
    </source>
</evidence>
<dbReference type="Pfam" id="PF00069">
    <property type="entry name" value="Pkinase"/>
    <property type="match status" value="1"/>
</dbReference>
<dbReference type="GO" id="GO:0031251">
    <property type="term" value="C:PAN complex"/>
    <property type="evidence" value="ECO:0007669"/>
    <property type="project" value="InterPro"/>
</dbReference>
<evidence type="ECO:0000313" key="9">
    <source>
        <dbReference type="EMBL" id="PVV02462.1"/>
    </source>
</evidence>
<keyword evidence="10" id="KW-1185">Reference proteome</keyword>
<dbReference type="GO" id="GO:0005524">
    <property type="term" value="F:ATP binding"/>
    <property type="evidence" value="ECO:0007669"/>
    <property type="project" value="UniProtKB-KW"/>
</dbReference>
<gene>
    <name evidence="9" type="ORF">BB560_003085</name>
</gene>
<comment type="caution">
    <text evidence="9">The sequence shown here is derived from an EMBL/GenBank/DDBJ whole genome shotgun (WGS) entry which is preliminary data.</text>
</comment>
<dbReference type="GO" id="GO:0000932">
    <property type="term" value="C:P-body"/>
    <property type="evidence" value="ECO:0007669"/>
    <property type="project" value="TreeGrafter"/>
</dbReference>
<comment type="subcellular location">
    <subcellularLocation>
        <location evidence="1">Cytoplasm</location>
    </subcellularLocation>
</comment>
<dbReference type="GO" id="GO:0004672">
    <property type="term" value="F:protein kinase activity"/>
    <property type="evidence" value="ECO:0007669"/>
    <property type="project" value="InterPro"/>
</dbReference>
<sequence>MIKYFSSPDSDSTFAFLIKETNISETPRKNINNSSPSKSKLNPKSDVFVPSKTKGLASFSSQNLSSKKLNVNVSEFIPTNKLKAAEGLSGMPIVDNGIESSKGQAFVDPGNQSFGELKNDFESLEISGMPPLPFSSNSQFSAVNLKPFERASSDFYMDSGLRERLENNKIARCTFIDNNVPTRLHMYNGITPIEFPSPLYSLDSAGLYTSLYKAFSLADGKTYCIHRVHDCKITSAKSFSSLESFVRLKHPNIVNVYEAFTTHAFGDNSLCLVYDYYPHTKTIGDGLLSGDSMEFTESQAWRFLIQMLSAIRATHSSGLCVGILDLHTIICTSPDRYRIAWVGLNDIIYNPLPKMISSTQIKDIYNLGIITLKLLSRNIFIENDIVGNINELKLRYSSNLVHLITQMVTRVIKSVNVLLAPLSSILISEIDNSNKQIDFLEDNLSLELENDRISRLTFKLNFIVGRPELRNDLRWSETGDRYLLSLFYGYVFHQVDRNGNPVLDIAHVVSNLNKLDAGSNERIMLTSKDEKTCLIVSFLEVKKCLEFAYKEMVSVGH</sequence>
<keyword evidence="4" id="KW-0547">Nucleotide-binding</keyword>
<keyword evidence="5" id="KW-0067">ATP-binding</keyword>
<dbReference type="InterPro" id="IPR041332">
    <property type="entry name" value="Pan3_CK"/>
</dbReference>
<protein>
    <recommendedName>
        <fullName evidence="8">Protein kinase domain-containing protein</fullName>
    </recommendedName>
</protein>
<evidence type="ECO:0000256" key="1">
    <source>
        <dbReference type="ARBA" id="ARBA00004496"/>
    </source>
</evidence>
<dbReference type="PROSITE" id="PS50011">
    <property type="entry name" value="PROTEIN_KINASE_DOM"/>
    <property type="match status" value="1"/>
</dbReference>
<reference evidence="9 10" key="1">
    <citation type="journal article" date="2018" name="MBio">
        <title>Comparative Genomics Reveals the Core Gene Toolbox for the Fungus-Insect Symbiosis.</title>
        <authorList>
            <person name="Wang Y."/>
            <person name="Stata M."/>
            <person name="Wang W."/>
            <person name="Stajich J.E."/>
            <person name="White M.M."/>
            <person name="Moncalvo J.M."/>
        </authorList>
    </citation>
    <scope>NUCLEOTIDE SEQUENCE [LARGE SCALE GENOMIC DNA]</scope>
    <source>
        <strain evidence="9 10">SC-DP-2</strain>
    </source>
</reference>
<name>A0A2T9ZD25_9FUNG</name>
<keyword evidence="2" id="KW-0963">Cytoplasm</keyword>
<dbReference type="Proteomes" id="UP000245609">
    <property type="component" value="Unassembled WGS sequence"/>
</dbReference>
<keyword evidence="6" id="KW-0175">Coiled coil</keyword>
<dbReference type="GO" id="GO:0006397">
    <property type="term" value="P:mRNA processing"/>
    <property type="evidence" value="ECO:0007669"/>
    <property type="project" value="UniProtKB-KW"/>
</dbReference>
<dbReference type="EMBL" id="MBFS01000451">
    <property type="protein sequence ID" value="PVV02462.1"/>
    <property type="molecule type" value="Genomic_DNA"/>
</dbReference>
<dbReference type="InterPro" id="IPR000719">
    <property type="entry name" value="Prot_kinase_dom"/>
</dbReference>
<dbReference type="GO" id="GO:0000289">
    <property type="term" value="P:nuclear-transcribed mRNA poly(A) tail shortening"/>
    <property type="evidence" value="ECO:0007669"/>
    <property type="project" value="InterPro"/>
</dbReference>
<dbReference type="Gene3D" id="1.20.5.5160">
    <property type="match status" value="1"/>
</dbReference>
<dbReference type="OrthoDB" id="204958at2759"/>
<dbReference type="AlphaFoldDB" id="A0A2T9ZD25"/>
<feature type="domain" description="Protein kinase" evidence="8">
    <location>
        <begin position="197"/>
        <end position="557"/>
    </location>
</feature>
<evidence type="ECO:0000256" key="2">
    <source>
        <dbReference type="ARBA" id="ARBA00022490"/>
    </source>
</evidence>
<dbReference type="FunFam" id="1.10.287.3700:FF:000001">
    <property type="entry name" value="PAN2-PAN3 deadenylation complex subunit PAN3"/>
    <property type="match status" value="1"/>
</dbReference>
<dbReference type="PANTHER" id="PTHR12272:SF11">
    <property type="entry name" value="PAN2-PAN3 DEADENYLATION COMPLEX SUBUNIT PAN3"/>
    <property type="match status" value="1"/>
</dbReference>
<dbReference type="PANTHER" id="PTHR12272">
    <property type="entry name" value="DEADENYLATION COMPLEX SUBUNIT PAN3"/>
    <property type="match status" value="1"/>
</dbReference>